<feature type="domain" description="RSE1/DDB1/CPSF1 second beta-propeller" evidence="7">
    <location>
        <begin position="406"/>
        <end position="718"/>
    </location>
</feature>
<organism evidence="8 9">
    <name type="scientific">Gigaspora margarita</name>
    <dbReference type="NCBI Taxonomy" id="4874"/>
    <lineage>
        <taxon>Eukaryota</taxon>
        <taxon>Fungi</taxon>
        <taxon>Fungi incertae sedis</taxon>
        <taxon>Mucoromycota</taxon>
        <taxon>Glomeromycotina</taxon>
        <taxon>Glomeromycetes</taxon>
        <taxon>Diversisporales</taxon>
        <taxon>Gigasporaceae</taxon>
        <taxon>Gigaspora</taxon>
    </lineage>
</organism>
<dbReference type="GO" id="GO:0003676">
    <property type="term" value="F:nucleic acid binding"/>
    <property type="evidence" value="ECO:0007669"/>
    <property type="project" value="InterPro"/>
</dbReference>
<feature type="domain" description="RSE1/DDB1/CPSF1 first beta-propeller" evidence="6">
    <location>
        <begin position="13"/>
        <end position="351"/>
    </location>
</feature>
<dbReference type="SUPFAM" id="SSF50978">
    <property type="entry name" value="WD40 repeat-like"/>
    <property type="match status" value="1"/>
</dbReference>
<comment type="caution">
    <text evidence="8">The sequence shown here is derived from an EMBL/GenBank/DDBJ whole genome shotgun (WGS) entry which is preliminary data.</text>
</comment>
<dbReference type="InterPro" id="IPR004871">
    <property type="entry name" value="RSE1/DDB1/CPSF1_C"/>
</dbReference>
<dbReference type="InterPro" id="IPR011047">
    <property type="entry name" value="Quinoprotein_ADH-like_sf"/>
</dbReference>
<dbReference type="EMBL" id="WTPW01000677">
    <property type="protein sequence ID" value="KAF0488841.1"/>
    <property type="molecule type" value="Genomic_DNA"/>
</dbReference>
<dbReference type="InterPro" id="IPR050358">
    <property type="entry name" value="RSE1/DDB1/CFT1"/>
</dbReference>
<dbReference type="FunFam" id="1.10.150.910:FF:000003">
    <property type="entry name" value="DNA damage-binding protein 1a"/>
    <property type="match status" value="1"/>
</dbReference>
<dbReference type="Gene3D" id="1.10.150.910">
    <property type="match status" value="1"/>
</dbReference>
<evidence type="ECO:0000313" key="9">
    <source>
        <dbReference type="Proteomes" id="UP000439903"/>
    </source>
</evidence>
<reference evidence="8 9" key="1">
    <citation type="journal article" date="2019" name="Environ. Microbiol.">
        <title>At the nexus of three kingdoms: the genome of the mycorrhizal fungus Gigaspora margarita provides insights into plant, endobacterial and fungal interactions.</title>
        <authorList>
            <person name="Venice F."/>
            <person name="Ghignone S."/>
            <person name="Salvioli di Fossalunga A."/>
            <person name="Amselem J."/>
            <person name="Novero M."/>
            <person name="Xianan X."/>
            <person name="Sedzielewska Toro K."/>
            <person name="Morin E."/>
            <person name="Lipzen A."/>
            <person name="Grigoriev I.V."/>
            <person name="Henrissat B."/>
            <person name="Martin F.M."/>
            <person name="Bonfante P."/>
        </authorList>
    </citation>
    <scope>NUCLEOTIDE SEQUENCE [LARGE SCALE GENOMIC DNA]</scope>
    <source>
        <strain evidence="8 9">BEG34</strain>
    </source>
</reference>
<evidence type="ECO:0000259" key="5">
    <source>
        <dbReference type="Pfam" id="PF03178"/>
    </source>
</evidence>
<dbReference type="Gene3D" id="2.130.10.10">
    <property type="entry name" value="YVTN repeat-like/Quinoprotein amine dehydrogenase"/>
    <property type="match status" value="3"/>
</dbReference>
<evidence type="ECO:0000259" key="6">
    <source>
        <dbReference type="Pfam" id="PF10433"/>
    </source>
</evidence>
<dbReference type="SUPFAM" id="SSF50998">
    <property type="entry name" value="Quinoprotein alcohol dehydrogenase-like"/>
    <property type="match status" value="1"/>
</dbReference>
<dbReference type="InterPro" id="IPR015943">
    <property type="entry name" value="WD40/YVTN_repeat-like_dom_sf"/>
</dbReference>
<sequence length="1118" mass="125502">MYNYVVTAHKPSSVVSATRGSISSPDETNLVLNKFSRIEIYTLVPGGLKSFKDVPVYGRIAAMQIYRPRGRDTDLLFVATDQQQYFVISYDEKQHQLITETKGSMELRVGQVPQTGMMSALDPYCRLIGLIAYQGIFTVIPIVTIDNGKNRGVPNTFPIRRELRNSPAGNLSKSFNISLQELKILSMVFLYNLEIPTLAILYTDVHNHHVSIKIYFIKIKEKEFAPGPSFKEELDDTTEFLIAVPKGGFLAVASKHITYYDNNFKSRTILLKHKTAMRGVAAVDDDGSRYLLGDIFGTLYLLIIPDIGDLYTHTLGKISVPQCLLYLDHSYVFVGSHFGDSQLIRLRQTPNEQGVLLDVLDTFINLSPIVDFCVVNLERQGQGHIITCSGGTKDGSLRIIRNGVGITEQAVMEMPGITGVWSLRPYYDSPCDDTLVISLIGETRVLRLEEGEELQEVDEYSGFDMSQSTIATRNLVGNLLVQVTQYQVRLIDLDNRRLVSQWDPPHNSKITVADINPSQVVIAISGGILIYFQVQGMELVKINQRKLQYEIACMSINPLDPIHPEISSIVAIGLWTVVGVQVLRLPTLEIIADQPLEGASMTRSVLLSTFENNHYLLAALGDGQLFHFILDPTTGRLSERKQLSLGTQPVMLTSFTSNGLSHVFAASDRPTVIYSSNKKLLYSNVNTKDVTYMCPFKPASMTTSLVITHEGGLTIGSIDEIQKLHIRTILLNEMPRRICHQESTHTLGILTIRLNSNDEEENLRYFKILDDQTFEFYDSFEMQPNEDVHSLTSVKFDVKEDSPEYYVVGTSFTVQGETNASKGRILVFQVERNEMICKLRLIHQKEMKGAIYSCGPFGGKLLASINGMVSVFEWKVAEDGNADLIPICSNKDFSLALRVVSRGHFVLVGDLFRSISLLAYKESDKDNKSLEVIAKDNNPHWISSVEAFDDDEFIASDTNYDFITFRKNDDTTDEDERRKLETNGFFHLGDSVNQIRHGSLAMNVSETEPVGISSELLYCTSSGAIGVIASIPEQKFKFLKKLEVSIDKVIGSIGDLSHKEWRSMRKGNKLYEARGFIDGDLIESFLDRSRSEMVQIAEECDMKVDELLKIVEELTRIH</sequence>
<dbReference type="PANTHER" id="PTHR10644">
    <property type="entry name" value="DNA REPAIR/RNA PROCESSING CPSF FAMILY"/>
    <property type="match status" value="1"/>
</dbReference>
<accession>A0A8H4AFH9</accession>
<protein>
    <recommendedName>
        <fullName evidence="3">DNA damage-binding protein 1</fullName>
    </recommendedName>
</protein>
<dbReference type="AlphaFoldDB" id="A0A8H4AFH9"/>
<name>A0A8H4AFH9_GIGMA</name>
<dbReference type="InterPro" id="IPR036322">
    <property type="entry name" value="WD40_repeat_dom_sf"/>
</dbReference>
<keyword evidence="9" id="KW-1185">Reference proteome</keyword>
<dbReference type="InterPro" id="IPR018846">
    <property type="entry name" value="Beta-prop_RSE1/DDB1/CPSF1_1st"/>
</dbReference>
<evidence type="ECO:0000313" key="8">
    <source>
        <dbReference type="EMBL" id="KAF0488841.1"/>
    </source>
</evidence>
<comment type="similarity">
    <text evidence="2">Belongs to the DDB1 family.</text>
</comment>
<dbReference type="Proteomes" id="UP000439903">
    <property type="component" value="Unassembled WGS sequence"/>
</dbReference>
<dbReference type="Pfam" id="PF10433">
    <property type="entry name" value="Beta-prop_RSE1_1st"/>
    <property type="match status" value="1"/>
</dbReference>
<feature type="domain" description="RSE1/DDB1/CPSF1 C-terminal" evidence="5">
    <location>
        <begin position="766"/>
        <end position="1087"/>
    </location>
</feature>
<keyword evidence="4" id="KW-0539">Nucleus</keyword>
<dbReference type="GO" id="GO:0005634">
    <property type="term" value="C:nucleus"/>
    <property type="evidence" value="ECO:0007669"/>
    <property type="project" value="UniProtKB-SubCell"/>
</dbReference>
<evidence type="ECO:0000256" key="2">
    <source>
        <dbReference type="ARBA" id="ARBA00007453"/>
    </source>
</evidence>
<proteinExistence type="inferred from homology"/>
<evidence type="ECO:0000256" key="1">
    <source>
        <dbReference type="ARBA" id="ARBA00004123"/>
    </source>
</evidence>
<evidence type="ECO:0000259" key="7">
    <source>
        <dbReference type="Pfam" id="PF23726"/>
    </source>
</evidence>
<comment type="subcellular location">
    <subcellularLocation>
        <location evidence="1">Nucleus</location>
    </subcellularLocation>
</comment>
<dbReference type="Pfam" id="PF03178">
    <property type="entry name" value="CPSF_A"/>
    <property type="match status" value="1"/>
</dbReference>
<dbReference type="OrthoDB" id="433457at2759"/>
<evidence type="ECO:0000256" key="4">
    <source>
        <dbReference type="ARBA" id="ARBA00023242"/>
    </source>
</evidence>
<gene>
    <name evidence="8" type="ORF">F8M41_022165</name>
</gene>
<dbReference type="Pfam" id="PF23726">
    <property type="entry name" value="Beta-prop_RSE1_2nd"/>
    <property type="match status" value="1"/>
</dbReference>
<evidence type="ECO:0000256" key="3">
    <source>
        <dbReference type="ARBA" id="ARBA00014577"/>
    </source>
</evidence>
<dbReference type="InterPro" id="IPR058543">
    <property type="entry name" value="Beta-prop_RSE1/DDB1/CPSF1_2nd"/>
</dbReference>